<evidence type="ECO:0000256" key="2">
    <source>
        <dbReference type="ARBA" id="ARBA00022908"/>
    </source>
</evidence>
<dbReference type="Gene3D" id="3.30.160.390">
    <property type="entry name" value="Integrase, DNA-binding domain"/>
    <property type="match status" value="1"/>
</dbReference>
<dbReference type="InterPro" id="IPR002104">
    <property type="entry name" value="Integrase_catalytic"/>
</dbReference>
<dbReference type="InterPro" id="IPR013762">
    <property type="entry name" value="Integrase-like_cat_sf"/>
</dbReference>
<organism evidence="8 9">
    <name type="scientific">Fodinicurvata halophila</name>
    <dbReference type="NCBI Taxonomy" id="1419723"/>
    <lineage>
        <taxon>Bacteria</taxon>
        <taxon>Pseudomonadati</taxon>
        <taxon>Pseudomonadota</taxon>
        <taxon>Alphaproteobacteria</taxon>
        <taxon>Rhodospirillales</taxon>
        <taxon>Rhodovibrionaceae</taxon>
        <taxon>Fodinicurvata</taxon>
    </lineage>
</organism>
<dbReference type="RefSeq" id="WP_382423554.1">
    <property type="nucleotide sequence ID" value="NZ_JBHSCW010000011.1"/>
</dbReference>
<keyword evidence="4" id="KW-0233">DNA recombination</keyword>
<sequence>MPKLTKRTVDAIVAGSRDFVVWDDGLPGFGIRVKPSGAKSFLVQYRNRHGRSRRLTVGRYGVLTPDEARGEARQFLAAVARGEDPAEKRGTDRSAWTVRDLCEDYMKAARAGNIFTRYGATKRPSTLATDEGRIDRHIVPLLGHRVVRDLRRQDVRAFFISVKAGKTAADVKTGVRGRAIVKGGEGTARRTVGLLSGVLAYAVDQGVIEVNPAHGLRLPGDRKRELSGFMAKYAALGRALAMAEDRREPWQAVDAIRLTALTGLRRGEVSGLKWSEVDLAGQCLYLRNTKTGDSVRPLGLPAVELLRSVQERGALGEFVFPSVQREAASYGGLPKAYKRIVTHKELEQEQQNALSDLTLHGLRHGFATTADGLGLTLPTVAALLGHSAGGVTARYIGRTDTVLLAAADKVAEEIARLMDGSQ</sequence>
<evidence type="ECO:0000259" key="6">
    <source>
        <dbReference type="PROSITE" id="PS51898"/>
    </source>
</evidence>
<dbReference type="Gene3D" id="1.10.443.10">
    <property type="entry name" value="Intergrase catalytic core"/>
    <property type="match status" value="1"/>
</dbReference>
<dbReference type="InterPro" id="IPR050808">
    <property type="entry name" value="Phage_Integrase"/>
</dbReference>
<dbReference type="PROSITE" id="PS51898">
    <property type="entry name" value="TYR_RECOMBINASE"/>
    <property type="match status" value="1"/>
</dbReference>
<comment type="similarity">
    <text evidence="1">Belongs to the 'phage' integrase family.</text>
</comment>
<evidence type="ECO:0000256" key="4">
    <source>
        <dbReference type="ARBA" id="ARBA00023172"/>
    </source>
</evidence>
<evidence type="ECO:0000313" key="8">
    <source>
        <dbReference type="EMBL" id="MFC4353179.1"/>
    </source>
</evidence>
<dbReference type="InterPro" id="IPR010998">
    <property type="entry name" value="Integrase_recombinase_N"/>
</dbReference>
<dbReference type="PROSITE" id="PS51900">
    <property type="entry name" value="CB"/>
    <property type="match status" value="1"/>
</dbReference>
<accession>A0ABV8URN6</accession>
<comment type="caution">
    <text evidence="8">The sequence shown here is derived from an EMBL/GenBank/DDBJ whole genome shotgun (WGS) entry which is preliminary data.</text>
</comment>
<reference evidence="9" key="1">
    <citation type="journal article" date="2019" name="Int. J. Syst. Evol. Microbiol.">
        <title>The Global Catalogue of Microorganisms (GCM) 10K type strain sequencing project: providing services to taxonomists for standard genome sequencing and annotation.</title>
        <authorList>
            <consortium name="The Broad Institute Genomics Platform"/>
            <consortium name="The Broad Institute Genome Sequencing Center for Infectious Disease"/>
            <person name="Wu L."/>
            <person name="Ma J."/>
        </authorList>
    </citation>
    <scope>NUCLEOTIDE SEQUENCE [LARGE SCALE GENOMIC DNA]</scope>
    <source>
        <strain evidence="9">CECT 8472</strain>
    </source>
</reference>
<dbReference type="InterPro" id="IPR044068">
    <property type="entry name" value="CB"/>
</dbReference>
<dbReference type="PANTHER" id="PTHR30629">
    <property type="entry name" value="PROPHAGE INTEGRASE"/>
    <property type="match status" value="1"/>
</dbReference>
<evidence type="ECO:0000313" key="9">
    <source>
        <dbReference type="Proteomes" id="UP001595799"/>
    </source>
</evidence>
<proteinExistence type="inferred from homology"/>
<evidence type="ECO:0000256" key="3">
    <source>
        <dbReference type="ARBA" id="ARBA00023125"/>
    </source>
</evidence>
<dbReference type="Gene3D" id="1.10.150.130">
    <property type="match status" value="1"/>
</dbReference>
<feature type="domain" description="Core-binding (CB)" evidence="7">
    <location>
        <begin position="106"/>
        <end position="203"/>
    </location>
</feature>
<dbReference type="InterPro" id="IPR038488">
    <property type="entry name" value="Integrase_DNA-bd_sf"/>
</dbReference>
<name>A0ABV8URN6_9PROT</name>
<keyword evidence="9" id="KW-1185">Reference proteome</keyword>
<dbReference type="InterPro" id="IPR011010">
    <property type="entry name" value="DNA_brk_join_enz"/>
</dbReference>
<evidence type="ECO:0000256" key="5">
    <source>
        <dbReference type="PROSITE-ProRule" id="PRU01248"/>
    </source>
</evidence>
<feature type="domain" description="Tyr recombinase" evidence="6">
    <location>
        <begin position="221"/>
        <end position="409"/>
    </location>
</feature>
<evidence type="ECO:0000256" key="1">
    <source>
        <dbReference type="ARBA" id="ARBA00008857"/>
    </source>
</evidence>
<dbReference type="PANTHER" id="PTHR30629:SF2">
    <property type="entry name" value="PROPHAGE INTEGRASE INTS-RELATED"/>
    <property type="match status" value="1"/>
</dbReference>
<dbReference type="Pfam" id="PF13356">
    <property type="entry name" value="Arm-DNA-bind_3"/>
    <property type="match status" value="1"/>
</dbReference>
<gene>
    <name evidence="8" type="ORF">ACFOW6_16640</name>
</gene>
<dbReference type="Proteomes" id="UP001595799">
    <property type="component" value="Unassembled WGS sequence"/>
</dbReference>
<dbReference type="EMBL" id="JBHSCW010000011">
    <property type="protein sequence ID" value="MFC4353179.1"/>
    <property type="molecule type" value="Genomic_DNA"/>
</dbReference>
<dbReference type="SUPFAM" id="SSF56349">
    <property type="entry name" value="DNA breaking-rejoining enzymes"/>
    <property type="match status" value="1"/>
</dbReference>
<keyword evidence="3 5" id="KW-0238">DNA-binding</keyword>
<evidence type="ECO:0000259" key="7">
    <source>
        <dbReference type="PROSITE" id="PS51900"/>
    </source>
</evidence>
<dbReference type="InterPro" id="IPR025166">
    <property type="entry name" value="Integrase_DNA_bind_dom"/>
</dbReference>
<keyword evidence="2" id="KW-0229">DNA integration</keyword>
<dbReference type="Pfam" id="PF00589">
    <property type="entry name" value="Phage_integrase"/>
    <property type="match status" value="1"/>
</dbReference>
<protein>
    <submittedName>
        <fullName evidence="8">Tyrosine-type recombinase/integrase</fullName>
    </submittedName>
</protein>